<feature type="compositionally biased region" description="Basic and acidic residues" evidence="1">
    <location>
        <begin position="149"/>
        <end position="166"/>
    </location>
</feature>
<dbReference type="EMBL" id="KE346217">
    <property type="protein sequence ID" value="EXC30873.1"/>
    <property type="molecule type" value="Genomic_DNA"/>
</dbReference>
<protein>
    <submittedName>
        <fullName evidence="2">Uncharacterized protein</fullName>
    </submittedName>
</protein>
<evidence type="ECO:0000313" key="2">
    <source>
        <dbReference type="EMBL" id="EXC30873.1"/>
    </source>
</evidence>
<reference evidence="3" key="1">
    <citation type="submission" date="2013-01" db="EMBL/GenBank/DDBJ databases">
        <title>Draft Genome Sequence of a Mulberry Tree, Morus notabilis C.K. Schneid.</title>
        <authorList>
            <person name="He N."/>
            <person name="Zhao S."/>
        </authorList>
    </citation>
    <scope>NUCLEOTIDE SEQUENCE</scope>
</reference>
<gene>
    <name evidence="2" type="ORF">L484_028052</name>
</gene>
<dbReference type="AlphaFoldDB" id="W9SFY8"/>
<name>W9SFY8_9ROSA</name>
<evidence type="ECO:0000313" key="3">
    <source>
        <dbReference type="Proteomes" id="UP000030645"/>
    </source>
</evidence>
<organism evidence="2 3">
    <name type="scientific">Morus notabilis</name>
    <dbReference type="NCBI Taxonomy" id="981085"/>
    <lineage>
        <taxon>Eukaryota</taxon>
        <taxon>Viridiplantae</taxon>
        <taxon>Streptophyta</taxon>
        <taxon>Embryophyta</taxon>
        <taxon>Tracheophyta</taxon>
        <taxon>Spermatophyta</taxon>
        <taxon>Magnoliopsida</taxon>
        <taxon>eudicotyledons</taxon>
        <taxon>Gunneridae</taxon>
        <taxon>Pentapetalae</taxon>
        <taxon>rosids</taxon>
        <taxon>fabids</taxon>
        <taxon>Rosales</taxon>
        <taxon>Moraceae</taxon>
        <taxon>Moreae</taxon>
        <taxon>Morus</taxon>
    </lineage>
</organism>
<proteinExistence type="predicted"/>
<feature type="region of interest" description="Disordered" evidence="1">
    <location>
        <begin position="109"/>
        <end position="172"/>
    </location>
</feature>
<keyword evidence="3" id="KW-1185">Reference proteome</keyword>
<dbReference type="STRING" id="981085.W9SFY8"/>
<accession>W9SFY8</accession>
<feature type="compositionally biased region" description="Basic residues" evidence="1">
    <location>
        <begin position="109"/>
        <end position="119"/>
    </location>
</feature>
<sequence>MASDGNLKTWVSDKLMSLLGYSQSMLVLYVIKLSKQATSPADVVSSRSLKYHHQVQHVHLLRKSSTGFHGIMLEIVVFHMEISFKLQILEIITWVFNEQSNKFKKQIHTKDTRKKRKKFNRDQRMEPDLAGINRDLTLPGIEAPVKLQPDLRKSKSDDEIETKTNEPTKQIQ</sequence>
<dbReference type="Proteomes" id="UP000030645">
    <property type="component" value="Unassembled WGS sequence"/>
</dbReference>
<evidence type="ECO:0000256" key="1">
    <source>
        <dbReference type="SAM" id="MobiDB-lite"/>
    </source>
</evidence>